<dbReference type="eggNOG" id="COG2932">
    <property type="taxonomic scope" value="Bacteria"/>
</dbReference>
<dbReference type="eggNOG" id="COG1396">
    <property type="taxonomic scope" value="Bacteria"/>
</dbReference>
<organism evidence="5 6">
    <name type="scientific">Streptococcus ictaluri 707-05</name>
    <dbReference type="NCBI Taxonomy" id="764299"/>
    <lineage>
        <taxon>Bacteria</taxon>
        <taxon>Bacillati</taxon>
        <taxon>Bacillota</taxon>
        <taxon>Bacilli</taxon>
        <taxon>Lactobacillales</taxon>
        <taxon>Streptococcaceae</taxon>
        <taxon>Streptococcus</taxon>
    </lineage>
</organism>
<dbReference type="Proteomes" id="UP000003330">
    <property type="component" value="Unassembled WGS sequence"/>
</dbReference>
<sequence>MFSGSQLKTIRLNRQLSQADLGQLLGVNKMTISNWEKSKNVPNQKHLDKLLAIFEVSLDYFQKDHHLLLPYRQLNQANKEKVINYSKHLLEQQKTIISLPQKEKRLYPYRVYESLSAGTGYSYFGDGNFDTVFYDEQLDYDFASWVFGDSMEPTYLNGEVVLIRQENFDYDGAIYAVEWDGQTYIKKVYREENGLRLVSLNKKYSDKFAPFDEEPRIIGKIIANFMPLEV</sequence>
<dbReference type="SUPFAM" id="SSF51306">
    <property type="entry name" value="LexA/Signal peptidase"/>
    <property type="match status" value="1"/>
</dbReference>
<evidence type="ECO:0000256" key="1">
    <source>
        <dbReference type="ARBA" id="ARBA00023015"/>
    </source>
</evidence>
<evidence type="ECO:0000259" key="4">
    <source>
        <dbReference type="PROSITE" id="PS50943"/>
    </source>
</evidence>
<dbReference type="Gene3D" id="1.10.260.40">
    <property type="entry name" value="lambda repressor-like DNA-binding domains"/>
    <property type="match status" value="1"/>
</dbReference>
<keyword evidence="1" id="KW-0805">Transcription regulation</keyword>
<dbReference type="CDD" id="cd00093">
    <property type="entry name" value="HTH_XRE"/>
    <property type="match status" value="1"/>
</dbReference>
<dbReference type="RefSeq" id="WP_008089538.1">
    <property type="nucleotide sequence ID" value="NZ_AEUX02000006.1"/>
</dbReference>
<evidence type="ECO:0000256" key="3">
    <source>
        <dbReference type="ARBA" id="ARBA00023163"/>
    </source>
</evidence>
<dbReference type="InterPro" id="IPR015927">
    <property type="entry name" value="Peptidase_S24_S26A/B/C"/>
</dbReference>
<gene>
    <name evidence="5" type="ORF">STRIC_1272</name>
</gene>
<keyword evidence="6" id="KW-1185">Reference proteome</keyword>
<dbReference type="SUPFAM" id="SSF47413">
    <property type="entry name" value="lambda repressor-like DNA-binding domains"/>
    <property type="match status" value="1"/>
</dbReference>
<keyword evidence="2" id="KW-0238">DNA-binding</keyword>
<proteinExistence type="predicted"/>
<evidence type="ECO:0000313" key="6">
    <source>
        <dbReference type="Proteomes" id="UP000003330"/>
    </source>
</evidence>
<dbReference type="Pfam" id="PF00717">
    <property type="entry name" value="Peptidase_S24"/>
    <property type="match status" value="1"/>
</dbReference>
<dbReference type="AlphaFoldDB" id="G5K3A4"/>
<dbReference type="GO" id="GO:0003677">
    <property type="term" value="F:DNA binding"/>
    <property type="evidence" value="ECO:0007669"/>
    <property type="project" value="UniProtKB-KW"/>
</dbReference>
<reference evidence="5 6" key="1">
    <citation type="journal article" date="2014" name="Int. J. Syst. Evol. Microbiol.">
        <title>Phylogenomics and the dynamic genome evolution of the genus Streptococcus.</title>
        <authorList>
            <consortium name="The Broad Institute Genome Sequencing Platform"/>
            <person name="Richards V.P."/>
            <person name="Palmer S.R."/>
            <person name="Pavinski Bitar P.D."/>
            <person name="Qin X."/>
            <person name="Weinstock G.M."/>
            <person name="Highlander S.K."/>
            <person name="Town C.D."/>
            <person name="Burne R.A."/>
            <person name="Stanhope M.J."/>
        </authorList>
    </citation>
    <scope>NUCLEOTIDE SEQUENCE [LARGE SCALE GENOMIC DNA]</scope>
    <source>
        <strain evidence="5 6">707-05</strain>
    </source>
</reference>
<name>G5K3A4_9STRE</name>
<dbReference type="InterPro" id="IPR001387">
    <property type="entry name" value="Cro/C1-type_HTH"/>
</dbReference>
<dbReference type="Pfam" id="PF01381">
    <property type="entry name" value="HTH_3"/>
    <property type="match status" value="1"/>
</dbReference>
<dbReference type="PANTHER" id="PTHR40661:SF1">
    <property type="entry name" value="HTH CRO_C1-TYPE DOMAIN-CONTAINING PROTEIN"/>
    <property type="match status" value="1"/>
</dbReference>
<dbReference type="Gene3D" id="2.10.109.10">
    <property type="entry name" value="Umud Fragment, subunit A"/>
    <property type="match status" value="1"/>
</dbReference>
<feature type="domain" description="HTH cro/C1-type" evidence="4">
    <location>
        <begin position="7"/>
        <end position="61"/>
    </location>
</feature>
<dbReference type="STRING" id="764299.STRIC_1272"/>
<evidence type="ECO:0000313" key="5">
    <source>
        <dbReference type="EMBL" id="EHI69904.1"/>
    </source>
</evidence>
<comment type="caution">
    <text evidence="5">The sequence shown here is derived from an EMBL/GenBank/DDBJ whole genome shotgun (WGS) entry which is preliminary data.</text>
</comment>
<dbReference type="SMART" id="SM00530">
    <property type="entry name" value="HTH_XRE"/>
    <property type="match status" value="1"/>
</dbReference>
<dbReference type="PROSITE" id="PS50943">
    <property type="entry name" value="HTH_CROC1"/>
    <property type="match status" value="1"/>
</dbReference>
<dbReference type="InterPro" id="IPR039418">
    <property type="entry name" value="LexA-like"/>
</dbReference>
<evidence type="ECO:0000256" key="2">
    <source>
        <dbReference type="ARBA" id="ARBA00023125"/>
    </source>
</evidence>
<dbReference type="PANTHER" id="PTHR40661">
    <property type="match status" value="1"/>
</dbReference>
<dbReference type="OrthoDB" id="2475196at2"/>
<dbReference type="InterPro" id="IPR010982">
    <property type="entry name" value="Lambda_DNA-bd_dom_sf"/>
</dbReference>
<dbReference type="FunFam" id="2.10.109.10:FF:000031">
    <property type="entry name" value="Phage repressor-like protein"/>
    <property type="match status" value="1"/>
</dbReference>
<protein>
    <submittedName>
        <fullName evidence="5">Peptidase S24-like protein</fullName>
    </submittedName>
</protein>
<accession>G5K3A4</accession>
<keyword evidence="3" id="KW-0804">Transcription</keyword>
<dbReference type="EMBL" id="AEUX02000006">
    <property type="protein sequence ID" value="EHI69904.1"/>
    <property type="molecule type" value="Genomic_DNA"/>
</dbReference>
<dbReference type="InterPro" id="IPR036286">
    <property type="entry name" value="LexA/Signal_pep-like_sf"/>
</dbReference>
<dbReference type="CDD" id="cd06529">
    <property type="entry name" value="S24_LexA-like"/>
    <property type="match status" value="1"/>
</dbReference>